<name>A0ABP8Z158_9ACTN</name>
<keyword evidence="2" id="KW-1185">Reference proteome</keyword>
<organism evidence="1 2">
    <name type="scientific">Nocardioides endophyticus</name>
    <dbReference type="NCBI Taxonomy" id="1353775"/>
    <lineage>
        <taxon>Bacteria</taxon>
        <taxon>Bacillati</taxon>
        <taxon>Actinomycetota</taxon>
        <taxon>Actinomycetes</taxon>
        <taxon>Propionibacteriales</taxon>
        <taxon>Nocardioidaceae</taxon>
        <taxon>Nocardioides</taxon>
    </lineage>
</organism>
<reference evidence="2" key="1">
    <citation type="journal article" date="2019" name="Int. J. Syst. Evol. Microbiol.">
        <title>The Global Catalogue of Microorganisms (GCM) 10K type strain sequencing project: providing services to taxonomists for standard genome sequencing and annotation.</title>
        <authorList>
            <consortium name="The Broad Institute Genomics Platform"/>
            <consortium name="The Broad Institute Genome Sequencing Center for Infectious Disease"/>
            <person name="Wu L."/>
            <person name="Ma J."/>
        </authorList>
    </citation>
    <scope>NUCLEOTIDE SEQUENCE [LARGE SCALE GENOMIC DNA]</scope>
    <source>
        <strain evidence="2">JCM 18532</strain>
    </source>
</reference>
<evidence type="ECO:0000313" key="2">
    <source>
        <dbReference type="Proteomes" id="UP001499882"/>
    </source>
</evidence>
<comment type="caution">
    <text evidence="1">The sequence shown here is derived from an EMBL/GenBank/DDBJ whole genome shotgun (WGS) entry which is preliminary data.</text>
</comment>
<accession>A0ABP8Z158</accession>
<dbReference type="Proteomes" id="UP001499882">
    <property type="component" value="Unassembled WGS sequence"/>
</dbReference>
<dbReference type="RefSeq" id="WP_345527650.1">
    <property type="nucleotide sequence ID" value="NZ_BAABKN010000019.1"/>
</dbReference>
<dbReference type="EMBL" id="BAABKN010000019">
    <property type="protein sequence ID" value="GAA4743498.1"/>
    <property type="molecule type" value="Genomic_DNA"/>
</dbReference>
<evidence type="ECO:0000313" key="1">
    <source>
        <dbReference type="EMBL" id="GAA4743498.1"/>
    </source>
</evidence>
<gene>
    <name evidence="1" type="ORF">GCM10023350_30260</name>
</gene>
<evidence type="ECO:0008006" key="3">
    <source>
        <dbReference type="Google" id="ProtNLM"/>
    </source>
</evidence>
<protein>
    <recommendedName>
        <fullName evidence="3">DNA-binding protein</fullName>
    </recommendedName>
</protein>
<sequence>MDGPDRRISDALEHLALTLGESGAVPMPELVRALERAAERLRTRSAPVEAPHDLVTQSEASRTIGVSRQAVNQWVRKGTLRSYVGTDAAGRQVPQVSLSEVAVAANRKAPAPLSSSRRRELVRFLDLIAEGSLRHVAEDIRFSLDDEWPTEHYADESRVLREFVTAAMDSGDRQREFTAEGVRLLADLNPKFEIDPSAGFGRLADRLGLLITSSNGLMGFDSPSTAILGLLGVATVGTQYAGPDTEVAETLARAAEEVWGTDWTLRLFDAAFHMGELRPSPLTRYTASLVYLDNNRFLRQAQASGISIAYSRGPGPVLPQRFYGGAIFHDILHGTYRGDPVWSFTPEAAAAVGPPSVDASSINPFRVFNYEYGLLDAAIHGIRRYCYSVPDVRAGLQTALGSLSATERETYLRTAVETMARTVALPHVELVAIGEPSDFDWWKDHVIRSSEREILIGLRDDRARRIAHALLVQTSMLPDVVEAADSDGSLRDRLRIYVKNLEFDVVEARYRDDLRRGVMRILKPGGRSLTVAESRELAEREIASYLA</sequence>
<proteinExistence type="predicted"/>